<dbReference type="EMBL" id="NOXT01000083">
    <property type="protein sequence ID" value="OYQ31991.1"/>
    <property type="molecule type" value="Genomic_DNA"/>
</dbReference>
<reference evidence="5 6" key="1">
    <citation type="submission" date="2017-07" db="EMBL/GenBank/DDBJ databases">
        <title>Sandarakinorhabdus cyanobacteriorum sp. nov., a novel bacterium isolated from cyanobacterial aggregates in a eutrophic lake.</title>
        <authorList>
            <person name="Cai H."/>
        </authorList>
    </citation>
    <scope>NUCLEOTIDE SEQUENCE [LARGE SCALE GENOMIC DNA]</scope>
    <source>
        <strain evidence="5 6">TH057</strain>
    </source>
</reference>
<dbReference type="PANTHER" id="PTHR48081:SF8">
    <property type="entry name" value="ALPHA_BETA HYDROLASE FOLD-3 DOMAIN-CONTAINING PROTEIN-RELATED"/>
    <property type="match status" value="1"/>
</dbReference>
<organism evidence="5 6">
    <name type="scientific">Sandarakinorhabdus cyanobacteriorum</name>
    <dbReference type="NCBI Taxonomy" id="1981098"/>
    <lineage>
        <taxon>Bacteria</taxon>
        <taxon>Pseudomonadati</taxon>
        <taxon>Pseudomonadota</taxon>
        <taxon>Alphaproteobacteria</taxon>
        <taxon>Sphingomonadales</taxon>
        <taxon>Sphingosinicellaceae</taxon>
        <taxon>Sandarakinorhabdus</taxon>
    </lineage>
</organism>
<evidence type="ECO:0000313" key="6">
    <source>
        <dbReference type="Proteomes" id="UP000216991"/>
    </source>
</evidence>
<dbReference type="InterPro" id="IPR029058">
    <property type="entry name" value="AB_hydrolase_fold"/>
</dbReference>
<dbReference type="OrthoDB" id="9806180at2"/>
<dbReference type="InterPro" id="IPR050300">
    <property type="entry name" value="GDXG_lipolytic_enzyme"/>
</dbReference>
<evidence type="ECO:0000259" key="4">
    <source>
        <dbReference type="Pfam" id="PF07859"/>
    </source>
</evidence>
<dbReference type="RefSeq" id="WP_094472854.1">
    <property type="nucleotide sequence ID" value="NZ_NOXT01000083.1"/>
</dbReference>
<name>A0A255YS28_9SPHN</name>
<gene>
    <name evidence="5" type="ORF">CHU93_03925</name>
</gene>
<feature type="active site" evidence="3">
    <location>
        <position position="151"/>
    </location>
</feature>
<evidence type="ECO:0000313" key="5">
    <source>
        <dbReference type="EMBL" id="OYQ31991.1"/>
    </source>
</evidence>
<keyword evidence="2" id="KW-0378">Hydrolase</keyword>
<dbReference type="InterPro" id="IPR002168">
    <property type="entry name" value="Lipase_GDXG_HIS_AS"/>
</dbReference>
<dbReference type="InterPro" id="IPR033140">
    <property type="entry name" value="Lipase_GDXG_put_SER_AS"/>
</dbReference>
<dbReference type="PROSITE" id="PS01174">
    <property type="entry name" value="LIPASE_GDXG_SER"/>
    <property type="match status" value="1"/>
</dbReference>
<evidence type="ECO:0000256" key="3">
    <source>
        <dbReference type="PROSITE-ProRule" id="PRU10038"/>
    </source>
</evidence>
<accession>A0A255YS28</accession>
<feature type="domain" description="Alpha/beta hydrolase fold-3" evidence="4">
    <location>
        <begin position="73"/>
        <end position="271"/>
    </location>
</feature>
<sequence>MTLHPMLAQMLSLMPAEPDYGRHTATAARAAMQARVAMLLAMAPKPAGREDIIEGDLALRIIRPSTAGPHPVVLFLHGGGWVVCSNDTHQPLAVAIANATGAAVVMVDYRLAPEHPFPVPLDDRLAGLAWVRDQGAAHGLDASRIVVAGDSAGGNLAAVVAAHAPDLAGQWLIYPVTDWPDAAAYPSYAENDVGFGLSSAAMRWYWQQYGGDGPDARPMQRADLAGLPPALVQTAQFDVLRDEGEAYARRLETSGVPVQLTRHAGMIHGFLSMTGLLPGADAALAEGAAWVKSRLQSR</sequence>
<comment type="caution">
    <text evidence="5">The sequence shown here is derived from an EMBL/GenBank/DDBJ whole genome shotgun (WGS) entry which is preliminary data.</text>
</comment>
<evidence type="ECO:0000256" key="2">
    <source>
        <dbReference type="ARBA" id="ARBA00022801"/>
    </source>
</evidence>
<dbReference type="GO" id="GO:0016787">
    <property type="term" value="F:hydrolase activity"/>
    <property type="evidence" value="ECO:0007669"/>
    <property type="project" value="UniProtKB-KW"/>
</dbReference>
<dbReference type="PANTHER" id="PTHR48081">
    <property type="entry name" value="AB HYDROLASE SUPERFAMILY PROTEIN C4A8.06C"/>
    <property type="match status" value="1"/>
</dbReference>
<dbReference type="SUPFAM" id="SSF53474">
    <property type="entry name" value="alpha/beta-Hydrolases"/>
    <property type="match status" value="1"/>
</dbReference>
<dbReference type="Pfam" id="PF07859">
    <property type="entry name" value="Abhydrolase_3"/>
    <property type="match status" value="1"/>
</dbReference>
<keyword evidence="6" id="KW-1185">Reference proteome</keyword>
<dbReference type="Proteomes" id="UP000216991">
    <property type="component" value="Unassembled WGS sequence"/>
</dbReference>
<dbReference type="AlphaFoldDB" id="A0A255YS28"/>
<evidence type="ECO:0000256" key="1">
    <source>
        <dbReference type="ARBA" id="ARBA00010515"/>
    </source>
</evidence>
<comment type="similarity">
    <text evidence="1">Belongs to the 'GDXG' lipolytic enzyme family.</text>
</comment>
<proteinExistence type="inferred from homology"/>
<dbReference type="InterPro" id="IPR013094">
    <property type="entry name" value="AB_hydrolase_3"/>
</dbReference>
<dbReference type="PROSITE" id="PS01173">
    <property type="entry name" value="LIPASE_GDXG_HIS"/>
    <property type="match status" value="1"/>
</dbReference>
<dbReference type="Gene3D" id="3.40.50.1820">
    <property type="entry name" value="alpha/beta hydrolase"/>
    <property type="match status" value="1"/>
</dbReference>
<protein>
    <recommendedName>
        <fullName evidence="4">Alpha/beta hydrolase fold-3 domain-containing protein</fullName>
    </recommendedName>
</protein>